<gene>
    <name evidence="1" type="ORF">SPELUC_LOCUS16440</name>
</gene>
<comment type="caution">
    <text evidence="1">The sequence shown here is derived from an EMBL/GenBank/DDBJ whole genome shotgun (WGS) entry which is preliminary data.</text>
</comment>
<organism evidence="1 2">
    <name type="scientific">Cetraspora pellucida</name>
    <dbReference type="NCBI Taxonomy" id="1433469"/>
    <lineage>
        <taxon>Eukaryota</taxon>
        <taxon>Fungi</taxon>
        <taxon>Fungi incertae sedis</taxon>
        <taxon>Mucoromycota</taxon>
        <taxon>Glomeromycotina</taxon>
        <taxon>Glomeromycetes</taxon>
        <taxon>Diversisporales</taxon>
        <taxon>Gigasporaceae</taxon>
        <taxon>Cetraspora</taxon>
    </lineage>
</organism>
<proteinExistence type="predicted"/>
<sequence>ETYINSLPLLTNCKLKKQSQLYVNENIKAGLITLKHVEEAIDYFSWKMVQGQNKSTNRLNDIIELTDKSCE</sequence>
<dbReference type="EMBL" id="CAJVPW010060941">
    <property type="protein sequence ID" value="CAG8781425.1"/>
    <property type="molecule type" value="Genomic_DNA"/>
</dbReference>
<evidence type="ECO:0000313" key="1">
    <source>
        <dbReference type="EMBL" id="CAG8781425.1"/>
    </source>
</evidence>
<accession>A0ACA9R9B4</accession>
<dbReference type="Proteomes" id="UP000789366">
    <property type="component" value="Unassembled WGS sequence"/>
</dbReference>
<name>A0ACA9R9B4_9GLOM</name>
<protein>
    <submittedName>
        <fullName evidence="1">5547_t:CDS:1</fullName>
    </submittedName>
</protein>
<keyword evidence="2" id="KW-1185">Reference proteome</keyword>
<feature type="non-terminal residue" evidence="1">
    <location>
        <position position="1"/>
    </location>
</feature>
<reference evidence="1" key="1">
    <citation type="submission" date="2021-06" db="EMBL/GenBank/DDBJ databases">
        <authorList>
            <person name="Kallberg Y."/>
            <person name="Tangrot J."/>
            <person name="Rosling A."/>
        </authorList>
    </citation>
    <scope>NUCLEOTIDE SEQUENCE</scope>
    <source>
        <strain evidence="1">28 12/20/2015</strain>
    </source>
</reference>
<evidence type="ECO:0000313" key="2">
    <source>
        <dbReference type="Proteomes" id="UP000789366"/>
    </source>
</evidence>